<dbReference type="FunFam" id="1.25.40.20:FF:000157">
    <property type="entry name" value="short transient receptor potential channel 6 isoform X1"/>
    <property type="match status" value="1"/>
</dbReference>
<dbReference type="InterPro" id="IPR002153">
    <property type="entry name" value="TRPC_channel"/>
</dbReference>
<feature type="transmembrane region" description="Helical" evidence="17">
    <location>
        <begin position="381"/>
        <end position="401"/>
    </location>
</feature>
<accession>A0A3Q3XLC4</accession>
<evidence type="ECO:0000256" key="4">
    <source>
        <dbReference type="ARBA" id="ARBA00022568"/>
    </source>
</evidence>
<dbReference type="NCBIfam" id="TIGR00870">
    <property type="entry name" value="trp"/>
    <property type="match status" value="1"/>
</dbReference>
<keyword evidence="13" id="KW-0325">Glycoprotein</keyword>
<feature type="transmembrane region" description="Helical" evidence="17">
    <location>
        <begin position="652"/>
        <end position="674"/>
    </location>
</feature>
<evidence type="ECO:0000256" key="12">
    <source>
        <dbReference type="ARBA" id="ARBA00023136"/>
    </source>
</evidence>
<keyword evidence="11" id="KW-0406">Ion transport</keyword>
<dbReference type="GO" id="GO:0005886">
    <property type="term" value="C:plasma membrane"/>
    <property type="evidence" value="ECO:0007669"/>
    <property type="project" value="UniProtKB-SubCell"/>
</dbReference>
<dbReference type="PANTHER" id="PTHR10117">
    <property type="entry name" value="TRANSIENT RECEPTOR POTENTIAL CHANNEL"/>
    <property type="match status" value="1"/>
</dbReference>
<dbReference type="OMA" id="PILLYRM"/>
<dbReference type="SMART" id="SM01420">
    <property type="entry name" value="TRP_2"/>
    <property type="match status" value="1"/>
</dbReference>
<keyword evidence="4" id="KW-0109">Calcium transport</keyword>
<comment type="catalytic activity">
    <reaction evidence="15">
        <text>Ca(2+)(in) = Ca(2+)(out)</text>
        <dbReference type="Rhea" id="RHEA:29671"/>
        <dbReference type="ChEBI" id="CHEBI:29108"/>
    </reaction>
</comment>
<evidence type="ECO:0000256" key="2">
    <source>
        <dbReference type="ARBA" id="ARBA00022448"/>
    </source>
</evidence>
<evidence type="ECO:0000256" key="8">
    <source>
        <dbReference type="ARBA" id="ARBA00022837"/>
    </source>
</evidence>
<dbReference type="Pfam" id="PF08344">
    <property type="entry name" value="TRP_2"/>
    <property type="match status" value="1"/>
</dbReference>
<dbReference type="PANTHER" id="PTHR10117:SF7">
    <property type="entry name" value="SHORT TRANSIENT RECEPTOR POTENTIAL CHANNEL 6"/>
    <property type="match status" value="1"/>
</dbReference>
<keyword evidence="20" id="KW-1185">Reference proteome</keyword>
<evidence type="ECO:0000256" key="6">
    <source>
        <dbReference type="ARBA" id="ARBA00022692"/>
    </source>
</evidence>
<feature type="domain" description="Transient receptor ion channel" evidence="18">
    <location>
        <begin position="194"/>
        <end position="256"/>
    </location>
</feature>
<evidence type="ECO:0000256" key="13">
    <source>
        <dbReference type="ARBA" id="ARBA00023180"/>
    </source>
</evidence>
<reference evidence="19" key="2">
    <citation type="submission" date="2025-09" db="UniProtKB">
        <authorList>
            <consortium name="Ensembl"/>
        </authorList>
    </citation>
    <scope>IDENTIFICATION</scope>
</reference>
<dbReference type="PRINTS" id="PR01097">
    <property type="entry name" value="TRNSRECEPTRP"/>
</dbReference>
<evidence type="ECO:0000256" key="16">
    <source>
        <dbReference type="PROSITE-ProRule" id="PRU00023"/>
    </source>
</evidence>
<dbReference type="Gene3D" id="1.25.40.20">
    <property type="entry name" value="Ankyrin repeat-containing domain"/>
    <property type="match status" value="1"/>
</dbReference>
<evidence type="ECO:0000256" key="15">
    <source>
        <dbReference type="ARBA" id="ARBA00036634"/>
    </source>
</evidence>
<protein>
    <recommendedName>
        <fullName evidence="18">Transient receptor ion channel domain-containing protein</fullName>
    </recommendedName>
</protein>
<keyword evidence="3" id="KW-1003">Cell membrane</keyword>
<dbReference type="GO" id="GO:0015279">
    <property type="term" value="F:store-operated calcium channel activity"/>
    <property type="evidence" value="ECO:0007669"/>
    <property type="project" value="TreeGrafter"/>
</dbReference>
<reference evidence="19" key="1">
    <citation type="submission" date="2025-08" db="UniProtKB">
        <authorList>
            <consortium name="Ensembl"/>
        </authorList>
    </citation>
    <scope>IDENTIFICATION</scope>
</reference>
<dbReference type="GO" id="GO:0034703">
    <property type="term" value="C:cation channel complex"/>
    <property type="evidence" value="ECO:0007669"/>
    <property type="project" value="TreeGrafter"/>
</dbReference>
<keyword evidence="2" id="KW-0813">Transport</keyword>
<evidence type="ECO:0000313" key="19">
    <source>
        <dbReference type="Ensembl" id="ENSMMOP00000024741.1"/>
    </source>
</evidence>
<dbReference type="InterPro" id="IPR002110">
    <property type="entry name" value="Ankyrin_rpt"/>
</dbReference>
<dbReference type="AlphaFoldDB" id="A0A3Q3XLC4"/>
<evidence type="ECO:0000256" key="7">
    <source>
        <dbReference type="ARBA" id="ARBA00022737"/>
    </source>
</evidence>
<dbReference type="InterPro" id="IPR013555">
    <property type="entry name" value="TRP_dom"/>
</dbReference>
<feature type="transmembrane region" description="Helical" evidence="17">
    <location>
        <begin position="349"/>
        <end position="369"/>
    </location>
</feature>
<dbReference type="Ensembl" id="ENSMMOT00000025156.1">
    <property type="protein sequence ID" value="ENSMMOP00000024741.1"/>
    <property type="gene ID" value="ENSMMOG00000018803.1"/>
</dbReference>
<organism evidence="19 20">
    <name type="scientific">Mola mola</name>
    <name type="common">Ocean sunfish</name>
    <name type="synonym">Tetraodon mola</name>
    <dbReference type="NCBI Taxonomy" id="94237"/>
    <lineage>
        <taxon>Eukaryota</taxon>
        <taxon>Metazoa</taxon>
        <taxon>Chordata</taxon>
        <taxon>Craniata</taxon>
        <taxon>Vertebrata</taxon>
        <taxon>Euteleostomi</taxon>
        <taxon>Actinopterygii</taxon>
        <taxon>Neopterygii</taxon>
        <taxon>Teleostei</taxon>
        <taxon>Neoteleostei</taxon>
        <taxon>Acanthomorphata</taxon>
        <taxon>Eupercaria</taxon>
        <taxon>Tetraodontiformes</taxon>
        <taxon>Molidae</taxon>
        <taxon>Mola</taxon>
    </lineage>
</organism>
<dbReference type="Pfam" id="PF12796">
    <property type="entry name" value="Ank_2"/>
    <property type="match status" value="1"/>
</dbReference>
<proteinExistence type="predicted"/>
<dbReference type="PROSITE" id="PS50088">
    <property type="entry name" value="ANK_REPEAT"/>
    <property type="match status" value="1"/>
</dbReference>
<evidence type="ECO:0000256" key="11">
    <source>
        <dbReference type="ARBA" id="ARBA00023065"/>
    </source>
</evidence>
<dbReference type="SMART" id="SM00248">
    <property type="entry name" value="ANK"/>
    <property type="match status" value="3"/>
</dbReference>
<dbReference type="InterPro" id="IPR005821">
    <property type="entry name" value="Ion_trans_dom"/>
</dbReference>
<dbReference type="GO" id="GO:0051480">
    <property type="term" value="P:regulation of cytosolic calcium ion concentration"/>
    <property type="evidence" value="ECO:0007669"/>
    <property type="project" value="TreeGrafter"/>
</dbReference>
<feature type="transmembrane region" description="Helical" evidence="17">
    <location>
        <begin position="624"/>
        <end position="640"/>
    </location>
</feature>
<evidence type="ECO:0000313" key="20">
    <source>
        <dbReference type="Proteomes" id="UP000261620"/>
    </source>
</evidence>
<evidence type="ECO:0000259" key="18">
    <source>
        <dbReference type="SMART" id="SM01420"/>
    </source>
</evidence>
<comment type="subcellular location">
    <subcellularLocation>
        <location evidence="1">Cell membrane</location>
        <topology evidence="1">Multi-pass membrane protein</topology>
    </subcellularLocation>
</comment>
<dbReference type="SUPFAM" id="SSF48403">
    <property type="entry name" value="Ankyrin repeat"/>
    <property type="match status" value="1"/>
</dbReference>
<dbReference type="GO" id="GO:0007338">
    <property type="term" value="P:single fertilization"/>
    <property type="evidence" value="ECO:0007669"/>
    <property type="project" value="TreeGrafter"/>
</dbReference>
<feature type="transmembrane region" description="Helical" evidence="17">
    <location>
        <begin position="584"/>
        <end position="604"/>
    </location>
</feature>
<dbReference type="InterPro" id="IPR036770">
    <property type="entry name" value="Ankyrin_rpt-contain_sf"/>
</dbReference>
<dbReference type="STRING" id="94237.ENSMMOP00000024741"/>
<keyword evidence="6 17" id="KW-0812">Transmembrane</keyword>
<evidence type="ECO:0000256" key="5">
    <source>
        <dbReference type="ARBA" id="ARBA00022673"/>
    </source>
</evidence>
<evidence type="ECO:0000256" key="17">
    <source>
        <dbReference type="SAM" id="Phobius"/>
    </source>
</evidence>
<dbReference type="Pfam" id="PF00023">
    <property type="entry name" value="Ank"/>
    <property type="match status" value="1"/>
</dbReference>
<keyword evidence="7" id="KW-0677">Repeat</keyword>
<keyword evidence="9 17" id="KW-1133">Transmembrane helix</keyword>
<evidence type="ECO:0000256" key="10">
    <source>
        <dbReference type="ARBA" id="ARBA00023043"/>
    </source>
</evidence>
<name>A0A3Q3XLC4_MOLML</name>
<dbReference type="Pfam" id="PF00520">
    <property type="entry name" value="Ion_trans"/>
    <property type="match status" value="1"/>
</dbReference>
<dbReference type="GO" id="GO:0070679">
    <property type="term" value="F:inositol 1,4,5 trisphosphate binding"/>
    <property type="evidence" value="ECO:0007669"/>
    <property type="project" value="TreeGrafter"/>
</dbReference>
<dbReference type="Proteomes" id="UP000261620">
    <property type="component" value="Unplaced"/>
</dbReference>
<dbReference type="Gene3D" id="1.10.287.70">
    <property type="match status" value="1"/>
</dbReference>
<evidence type="ECO:0000256" key="1">
    <source>
        <dbReference type="ARBA" id="ARBA00004651"/>
    </source>
</evidence>
<evidence type="ECO:0000256" key="14">
    <source>
        <dbReference type="ARBA" id="ARBA00023303"/>
    </source>
</evidence>
<sequence>GSPNSSERQLMARLCAVKRRQALRGPAYMFSVPSVSLSEVEQRFLEAAEYGNIPEVRRMLLHVPNLNINAVDYMGQNALQLAVSNEHLEVTELLLGRADLSRVGDALLLAISKGYIRITEALLCHPSFRDARRLTASPAQADMLDDFYAYDEDGTRFSHDVTPLILAAHCQEYEIVHNLLSKGARIDSPHDYFCSCDSCNYQQQFDSFSHSRSRINAYRGLASPAYLSLSNEDPVLAALELSNELAVLADIEKEFKSEYCHLSNQCKDYVVGLLDLCRSTEEVEAIMSGESDSDDSYDPPGRPSLARLKLAIKYELKKFVAHPNCQQQLLSIWYENLPGLRQQTTAIKLLVVLAVAIGLPGLALAYWIAPCSRVGKVMRSPFMKFVAHASSFTIFLGLLILNAADRFAGATLLANMTHHQHPGGPQLNPLLLYRMTTTPFTWMEILIISWVIGMIWAEVKEIWSQGPGEYVLEPWNFLDFGMLAIFLASFSCRFSTLRHADVAQTYVYKNHKTLINVTLPPEIHYFTLARIYWLPSDPQLVSEGLYAVAVVLSFSRIAYILPANESFGPLQISLGRTVKDIFKFMVIFLLVFLAFMIGMFNLYSYYLGAKQNDAFTTLEESFKTLFWAIFGLSEVRSVVVNNGHKFIENTGYVLYGVYNVTMVIVLLNMLIAMINSSFQEIEDDADVEWKFARSKLWFSYFEEGRTLPVPFNLIPSPKSVLGLATAIKSWLLRLMPGQSEEKTGTQLNQVYKKFGFIKFVYSLSFLSLSGSYKTRQLKSSYGVSASPTRYQKIMKRLIKRYIIKAQADRESDEITEGELKEIKQDISSLRYELLEEKAQNMETLDGLLRRLGEISTPP</sequence>
<keyword evidence="5" id="KW-0107">Calcium channel</keyword>
<evidence type="ECO:0000256" key="3">
    <source>
        <dbReference type="ARBA" id="ARBA00022475"/>
    </source>
</evidence>
<keyword evidence="8" id="KW-0106">Calcium</keyword>
<keyword evidence="12 17" id="KW-0472">Membrane</keyword>
<dbReference type="FunFam" id="1.10.287.70:FF:000041">
    <property type="entry name" value="Transient receptor potential cation channel subfamily C member 7"/>
    <property type="match status" value="1"/>
</dbReference>
<keyword evidence="14" id="KW-0407">Ion channel</keyword>
<feature type="repeat" description="ANK" evidence="16">
    <location>
        <begin position="159"/>
        <end position="191"/>
    </location>
</feature>
<feature type="transmembrane region" description="Helical" evidence="17">
    <location>
        <begin position="440"/>
        <end position="457"/>
    </location>
</feature>
<keyword evidence="10 16" id="KW-0040">ANK repeat</keyword>
<evidence type="ECO:0000256" key="9">
    <source>
        <dbReference type="ARBA" id="ARBA00022989"/>
    </source>
</evidence>